<name>A0AAV4R2Q6_9ARAC</name>
<dbReference type="PANTHER" id="PTHR47642">
    <property type="entry name" value="ATP-DEPENDENT DNA HELICASE"/>
    <property type="match status" value="1"/>
</dbReference>
<dbReference type="GO" id="GO:0004386">
    <property type="term" value="F:helicase activity"/>
    <property type="evidence" value="ECO:0007669"/>
    <property type="project" value="UniProtKB-KW"/>
</dbReference>
<keyword evidence="2" id="KW-0067">ATP-binding</keyword>
<keyword evidence="2" id="KW-0547">Nucleotide-binding</keyword>
<comment type="caution">
    <text evidence="2">The sequence shown here is derived from an EMBL/GenBank/DDBJ whole genome shotgun (WGS) entry which is preliminary data.</text>
</comment>
<sequence>MAPIDVMQPNVEDEIQDSRNLNEITRKTKDNIVNVDHELKAEEFAWYFLFPYGKNGFKEERSEKITALDYFQFRILGSDTRFQRNDYLFYALSFFEYYRIKSTISACGKKIVNQEGAIEDVHLYFKNLRGSAAYWRSALNELLAQIRCLGAPTYFVTFSSNDLNFLDQRKTLLIADGRPDVDPSTLDIYEIQQLIEKYPAILSRHFMVRVNALMKFIKNNDEVFGGKVKDHWWRIEFQNRGSPHLHMVVGIEIHPEFDTEEGKLLLDRNCCCKMPTEEDPELYELVKKCQIHRHTQTCTKNNTSVRCRFNFPRQECDETRIVSHSSDDFLRDGGRICLLKRRKEDAWVNNFHPQLLRLWTGNMDIQPCGSNETIAYYITKYLSKAEPEGVDSGIAQAIQQIQREESDISRKLFRICMKILHERQVSAAECAYRLCHIPLRDSSRSCIFLNTRKSVLHSIAIRQKRTHNWIL</sequence>
<evidence type="ECO:0000313" key="2">
    <source>
        <dbReference type="EMBL" id="GIY15745.1"/>
    </source>
</evidence>
<dbReference type="InterPro" id="IPR025476">
    <property type="entry name" value="Helitron_helicase-like"/>
</dbReference>
<dbReference type="PANTHER" id="PTHR47642:SF5">
    <property type="entry name" value="ATP-DEPENDENT DNA HELICASE"/>
    <property type="match status" value="1"/>
</dbReference>
<protein>
    <submittedName>
        <fullName evidence="2">ATP-dependent DNA helicase</fullName>
    </submittedName>
</protein>
<proteinExistence type="predicted"/>
<dbReference type="InterPro" id="IPR051055">
    <property type="entry name" value="PIF1_helicase"/>
</dbReference>
<gene>
    <name evidence="2" type="primary">pif1_10</name>
    <name evidence="2" type="ORF">CDAR_266921</name>
</gene>
<evidence type="ECO:0000313" key="3">
    <source>
        <dbReference type="Proteomes" id="UP001054837"/>
    </source>
</evidence>
<reference evidence="2 3" key="1">
    <citation type="submission" date="2021-06" db="EMBL/GenBank/DDBJ databases">
        <title>Caerostris darwini draft genome.</title>
        <authorList>
            <person name="Kono N."/>
            <person name="Arakawa K."/>
        </authorList>
    </citation>
    <scope>NUCLEOTIDE SEQUENCE [LARGE SCALE GENOMIC DNA]</scope>
</reference>
<organism evidence="2 3">
    <name type="scientific">Caerostris darwini</name>
    <dbReference type="NCBI Taxonomy" id="1538125"/>
    <lineage>
        <taxon>Eukaryota</taxon>
        <taxon>Metazoa</taxon>
        <taxon>Ecdysozoa</taxon>
        <taxon>Arthropoda</taxon>
        <taxon>Chelicerata</taxon>
        <taxon>Arachnida</taxon>
        <taxon>Araneae</taxon>
        <taxon>Araneomorphae</taxon>
        <taxon>Entelegynae</taxon>
        <taxon>Araneoidea</taxon>
        <taxon>Araneidae</taxon>
        <taxon>Caerostris</taxon>
    </lineage>
</organism>
<dbReference type="Pfam" id="PF14214">
    <property type="entry name" value="Helitron_like_N"/>
    <property type="match status" value="1"/>
</dbReference>
<dbReference type="AlphaFoldDB" id="A0AAV4R2Q6"/>
<dbReference type="EMBL" id="BPLQ01005580">
    <property type="protein sequence ID" value="GIY15745.1"/>
    <property type="molecule type" value="Genomic_DNA"/>
</dbReference>
<dbReference type="Proteomes" id="UP001054837">
    <property type="component" value="Unassembled WGS sequence"/>
</dbReference>
<keyword evidence="2" id="KW-0347">Helicase</keyword>
<evidence type="ECO:0000259" key="1">
    <source>
        <dbReference type="Pfam" id="PF14214"/>
    </source>
</evidence>
<accession>A0AAV4R2Q6</accession>
<keyword evidence="3" id="KW-1185">Reference proteome</keyword>
<feature type="domain" description="Helitron helicase-like" evidence="1">
    <location>
        <begin position="116"/>
        <end position="249"/>
    </location>
</feature>
<keyword evidence="2" id="KW-0378">Hydrolase</keyword>